<gene>
    <name evidence="1" type="ORF">GLS_c14270</name>
</gene>
<sequence length="38" mass="4425">MFEEPTAFDSRTRDVYLDKITPRQNNDIFGNDPDPVPL</sequence>
<evidence type="ECO:0000313" key="2">
    <source>
        <dbReference type="Proteomes" id="UP000031656"/>
    </source>
</evidence>
<protein>
    <submittedName>
        <fullName evidence="1">Uncharacterized protein</fullName>
    </submittedName>
</protein>
<dbReference type="AlphaFoldDB" id="A0A067Z6M1"/>
<dbReference type="KEGG" id="goy:GLS_c14270"/>
<dbReference type="HOGENOM" id="CLU_3328415_0_0_5"/>
<reference evidence="1 2" key="1">
    <citation type="journal article" date="2015" name="Appl. Microbiol. Biotechnol.">
        <title>The consequence of an additional NADH dehydrogenase paralog on the growth of Gluconobacter oxydans DSM3504.</title>
        <authorList>
            <person name="Kostner D."/>
            <person name="Luchterhand B."/>
            <person name="Junker A."/>
            <person name="Volland S."/>
            <person name="Daniel R."/>
            <person name="Buchs J."/>
            <person name="Liebl W."/>
            <person name="Ehrenreich A."/>
        </authorList>
    </citation>
    <scope>NUCLEOTIDE SEQUENCE [LARGE SCALE GENOMIC DNA]</scope>
    <source>
        <strain evidence="1">DSM 3504</strain>
    </source>
</reference>
<accession>A0A067Z6M1</accession>
<dbReference type="EMBL" id="CP004373">
    <property type="protein sequence ID" value="AHK71315.1"/>
    <property type="molecule type" value="Genomic_DNA"/>
</dbReference>
<dbReference type="Proteomes" id="UP000031656">
    <property type="component" value="Chromosome"/>
</dbReference>
<name>A0A067Z6M1_GLUOY</name>
<evidence type="ECO:0000313" key="1">
    <source>
        <dbReference type="EMBL" id="AHK71315.1"/>
    </source>
</evidence>
<proteinExistence type="predicted"/>
<organism evidence="1 2">
    <name type="scientific">Gluconobacter oxydans DSM 3504</name>
    <dbReference type="NCBI Taxonomy" id="1288313"/>
    <lineage>
        <taxon>Bacteria</taxon>
        <taxon>Pseudomonadati</taxon>
        <taxon>Pseudomonadota</taxon>
        <taxon>Alphaproteobacteria</taxon>
        <taxon>Acetobacterales</taxon>
        <taxon>Acetobacteraceae</taxon>
        <taxon>Gluconobacter</taxon>
    </lineage>
</organism>